<protein>
    <submittedName>
        <fullName evidence="2">Uncharacterized protein</fullName>
    </submittedName>
</protein>
<proteinExistence type="predicted"/>
<feature type="region of interest" description="Disordered" evidence="1">
    <location>
        <begin position="1"/>
        <end position="153"/>
    </location>
</feature>
<gene>
    <name evidence="2" type="ORF">Pmar_PMAR023782</name>
</gene>
<dbReference type="RefSeq" id="XP_002786054.1">
    <property type="nucleotide sequence ID" value="XM_002786008.1"/>
</dbReference>
<accession>C5KCI8</accession>
<keyword evidence="3" id="KW-1185">Reference proteome</keyword>
<dbReference type="GeneID" id="9087050"/>
<evidence type="ECO:0000256" key="1">
    <source>
        <dbReference type="SAM" id="MobiDB-lite"/>
    </source>
</evidence>
<reference evidence="2 3" key="1">
    <citation type="submission" date="2008-07" db="EMBL/GenBank/DDBJ databases">
        <authorList>
            <person name="El-Sayed N."/>
            <person name="Caler E."/>
            <person name="Inman J."/>
            <person name="Amedeo P."/>
            <person name="Hass B."/>
            <person name="Wortman J."/>
        </authorList>
    </citation>
    <scope>NUCLEOTIDE SEQUENCE [LARGE SCALE GENOMIC DNA]</scope>
    <source>
        <strain evidence="3">ATCC 50983 / TXsc</strain>
    </source>
</reference>
<feature type="compositionally biased region" description="Polar residues" evidence="1">
    <location>
        <begin position="140"/>
        <end position="153"/>
    </location>
</feature>
<feature type="compositionally biased region" description="Low complexity" evidence="1">
    <location>
        <begin position="49"/>
        <end position="62"/>
    </location>
</feature>
<feature type="compositionally biased region" description="Polar residues" evidence="1">
    <location>
        <begin position="10"/>
        <end position="26"/>
    </location>
</feature>
<organism evidence="3">
    <name type="scientific">Perkinsus marinus (strain ATCC 50983 / TXsc)</name>
    <dbReference type="NCBI Taxonomy" id="423536"/>
    <lineage>
        <taxon>Eukaryota</taxon>
        <taxon>Sar</taxon>
        <taxon>Alveolata</taxon>
        <taxon>Perkinsozoa</taxon>
        <taxon>Perkinsea</taxon>
        <taxon>Perkinsida</taxon>
        <taxon>Perkinsidae</taxon>
        <taxon>Perkinsus</taxon>
    </lineage>
</organism>
<dbReference type="EMBL" id="GG671995">
    <property type="protein sequence ID" value="EER17850.1"/>
    <property type="molecule type" value="Genomic_DNA"/>
</dbReference>
<evidence type="ECO:0000313" key="3">
    <source>
        <dbReference type="Proteomes" id="UP000007800"/>
    </source>
</evidence>
<name>C5KCI8_PERM5</name>
<feature type="compositionally biased region" description="Basic and acidic residues" evidence="1">
    <location>
        <begin position="96"/>
        <end position="135"/>
    </location>
</feature>
<evidence type="ECO:0000313" key="2">
    <source>
        <dbReference type="EMBL" id="EER17850.1"/>
    </source>
</evidence>
<sequence>MQQEGERQSGKYQTKTVPQASTTKSMSHPADHAAGEGVNSRQLPPNAISPRRSLSRRGSSGPVALSAKDSLVLSADDESDATGHRKPSSTEANGTHVDDPEAESKAWAEYEARRERLERRRREREAREEQRRKNIEALNAASNYTYMDGTTQR</sequence>
<dbReference type="InParanoid" id="C5KCI8"/>
<dbReference type="Proteomes" id="UP000007800">
    <property type="component" value="Unassembled WGS sequence"/>
</dbReference>
<dbReference type="AlphaFoldDB" id="C5KCI8"/>